<sequence>MTEKPIDFEKPIKENGKESLLRSLLRNVNEPKQTVSLDNPVYTVINVNGQPKLVKQSDLLRGNNNEQLVRTETISKSIKPDPTIQDDDNPANQSQKLALLGLYVKQGFSVPRLGNGKIDWATIVKELKENSNTEENSSESVEEEDTPGTSLNEKLLKVIQKVKDSVLQLPTIDIGNIDLRHLIKKESSKENKEDENYSNSSNQLEVLKKYLKSGGSIPFVAPSKTIWDEFLNNIQKKEHMTSTENTFIKPSNNYGVKDPKELVHILYQTLNKPVRRLQNSNINWTATANALENKNKNLKAGNIKTDKPVTNTDDVEINYETLDLKDLLEMIKDLRQPGMTKDKVMHYLREKQKEIERKTEKPVQMKYITNDDEYPDWDFSEKYLSGLNKEVGIKSAHLPTRLSYNPAKYNY</sequence>
<proteinExistence type="predicted"/>
<evidence type="ECO:0000313" key="1">
    <source>
        <dbReference type="EMBL" id="KAJ0173368.1"/>
    </source>
</evidence>
<dbReference type="EMBL" id="CM034406">
    <property type="protein sequence ID" value="KAJ0173368.1"/>
    <property type="molecule type" value="Genomic_DNA"/>
</dbReference>
<keyword evidence="2" id="KW-1185">Reference proteome</keyword>
<protein>
    <submittedName>
        <fullName evidence="1">Uncharacterized protein</fullName>
    </submittedName>
</protein>
<reference evidence="1 2" key="1">
    <citation type="journal article" date="2021" name="Front. Genet.">
        <title>Chromosome-Level Genome Assembly Reveals Significant Gene Expansion in the Toll and IMD Signaling Pathways of Dendrolimus kikuchii.</title>
        <authorList>
            <person name="Zhou J."/>
            <person name="Wu P."/>
            <person name="Xiong Z."/>
            <person name="Liu N."/>
            <person name="Zhao N."/>
            <person name="Ji M."/>
            <person name="Qiu Y."/>
            <person name="Yang B."/>
        </authorList>
    </citation>
    <scope>NUCLEOTIDE SEQUENCE [LARGE SCALE GENOMIC DNA]</scope>
    <source>
        <strain evidence="1">Ann1</strain>
    </source>
</reference>
<dbReference type="Proteomes" id="UP000824533">
    <property type="component" value="Linkage Group LG20"/>
</dbReference>
<gene>
    <name evidence="1" type="ORF">K1T71_011544</name>
</gene>
<comment type="caution">
    <text evidence="1">The sequence shown here is derived from an EMBL/GenBank/DDBJ whole genome shotgun (WGS) entry which is preliminary data.</text>
</comment>
<accession>A0ACC1CPE0</accession>
<name>A0ACC1CPE0_9NEOP</name>
<evidence type="ECO:0000313" key="2">
    <source>
        <dbReference type="Proteomes" id="UP000824533"/>
    </source>
</evidence>
<organism evidence="1 2">
    <name type="scientific">Dendrolimus kikuchii</name>
    <dbReference type="NCBI Taxonomy" id="765133"/>
    <lineage>
        <taxon>Eukaryota</taxon>
        <taxon>Metazoa</taxon>
        <taxon>Ecdysozoa</taxon>
        <taxon>Arthropoda</taxon>
        <taxon>Hexapoda</taxon>
        <taxon>Insecta</taxon>
        <taxon>Pterygota</taxon>
        <taxon>Neoptera</taxon>
        <taxon>Endopterygota</taxon>
        <taxon>Lepidoptera</taxon>
        <taxon>Glossata</taxon>
        <taxon>Ditrysia</taxon>
        <taxon>Bombycoidea</taxon>
        <taxon>Lasiocampidae</taxon>
        <taxon>Dendrolimus</taxon>
    </lineage>
</organism>